<gene>
    <name evidence="1" type="ORF">B0H16DRAFT_1537541</name>
</gene>
<reference evidence="1" key="1">
    <citation type="submission" date="2023-03" db="EMBL/GenBank/DDBJ databases">
        <title>Massive genome expansion in bonnet fungi (Mycena s.s.) driven by repeated elements and novel gene families across ecological guilds.</title>
        <authorList>
            <consortium name="Lawrence Berkeley National Laboratory"/>
            <person name="Harder C.B."/>
            <person name="Miyauchi S."/>
            <person name="Viragh M."/>
            <person name="Kuo A."/>
            <person name="Thoen E."/>
            <person name="Andreopoulos B."/>
            <person name="Lu D."/>
            <person name="Skrede I."/>
            <person name="Drula E."/>
            <person name="Henrissat B."/>
            <person name="Morin E."/>
            <person name="Kohler A."/>
            <person name="Barry K."/>
            <person name="LaButti K."/>
            <person name="Morin E."/>
            <person name="Salamov A."/>
            <person name="Lipzen A."/>
            <person name="Mereny Z."/>
            <person name="Hegedus B."/>
            <person name="Baldrian P."/>
            <person name="Stursova M."/>
            <person name="Weitz H."/>
            <person name="Taylor A."/>
            <person name="Grigoriev I.V."/>
            <person name="Nagy L.G."/>
            <person name="Martin F."/>
            <person name="Kauserud H."/>
        </authorList>
    </citation>
    <scope>NUCLEOTIDE SEQUENCE</scope>
    <source>
        <strain evidence="1">CBHHK182m</strain>
    </source>
</reference>
<evidence type="ECO:0000313" key="2">
    <source>
        <dbReference type="Proteomes" id="UP001215598"/>
    </source>
</evidence>
<comment type="caution">
    <text evidence="1">The sequence shown here is derived from an EMBL/GenBank/DDBJ whole genome shotgun (WGS) entry which is preliminary data.</text>
</comment>
<sequence length="243" mass="27359">MVSTSGMSLTEAIEWVEQIPSRGDEVGPEQEAWLKDNDDIIQEAISVFRAHFFPGLREDTSIERSGSLFSRIYTEYTPLLYSDPPTIAYRHQGFTYIVSDPDHVVALHAMRDLPAAITYLQLHADSRVADSNKPVVFTVPALWHPDVFPGSSHPDERNLYQIDNEDVPAAIHNADTFPTMADVKKASDAQGLGTVRYTLYGLQKRNMCASRANWCAMQHYFTEHYDLKEVLDSEGNVLNSEHG</sequence>
<name>A0AAD7J4H4_9AGAR</name>
<keyword evidence="2" id="KW-1185">Reference proteome</keyword>
<dbReference type="Proteomes" id="UP001215598">
    <property type="component" value="Unassembled WGS sequence"/>
</dbReference>
<dbReference type="AlphaFoldDB" id="A0AAD7J4H4"/>
<dbReference type="EMBL" id="JARKIB010000045">
    <property type="protein sequence ID" value="KAJ7756957.1"/>
    <property type="molecule type" value="Genomic_DNA"/>
</dbReference>
<accession>A0AAD7J4H4</accession>
<feature type="non-terminal residue" evidence="1">
    <location>
        <position position="1"/>
    </location>
</feature>
<evidence type="ECO:0000313" key="1">
    <source>
        <dbReference type="EMBL" id="KAJ7756957.1"/>
    </source>
</evidence>
<proteinExistence type="predicted"/>
<protein>
    <submittedName>
        <fullName evidence="1">Uncharacterized protein</fullName>
    </submittedName>
</protein>
<organism evidence="1 2">
    <name type="scientific">Mycena metata</name>
    <dbReference type="NCBI Taxonomy" id="1033252"/>
    <lineage>
        <taxon>Eukaryota</taxon>
        <taxon>Fungi</taxon>
        <taxon>Dikarya</taxon>
        <taxon>Basidiomycota</taxon>
        <taxon>Agaricomycotina</taxon>
        <taxon>Agaricomycetes</taxon>
        <taxon>Agaricomycetidae</taxon>
        <taxon>Agaricales</taxon>
        <taxon>Marasmiineae</taxon>
        <taxon>Mycenaceae</taxon>
        <taxon>Mycena</taxon>
    </lineage>
</organism>